<feature type="region of interest" description="Disordered" evidence="11">
    <location>
        <begin position="465"/>
        <end position="496"/>
    </location>
</feature>
<evidence type="ECO:0000256" key="6">
    <source>
        <dbReference type="ARBA" id="ARBA00022723"/>
    </source>
</evidence>
<comment type="caution">
    <text evidence="13">The sequence shown here is derived from an EMBL/GenBank/DDBJ whole genome shotgun (WGS) entry which is preliminary data.</text>
</comment>
<reference evidence="13" key="3">
    <citation type="journal article" date="2004" name="Trends Parasitol.">
        <title>The Anopheles gambiae genome: an update.</title>
        <authorList>
            <person name="Mongin E."/>
            <person name="Louis C."/>
            <person name="Holt R.A."/>
            <person name="Birney E."/>
            <person name="Collins F.H."/>
        </authorList>
    </citation>
    <scope>NUCLEOTIDE SEQUENCE</scope>
    <source>
        <strain evidence="13">PEST</strain>
    </source>
</reference>
<evidence type="ECO:0000256" key="5">
    <source>
        <dbReference type="ARBA" id="ARBA00022679"/>
    </source>
</evidence>
<feature type="compositionally biased region" description="Low complexity" evidence="11">
    <location>
        <begin position="93"/>
        <end position="102"/>
    </location>
</feature>
<dbReference type="AlphaFoldDB" id="Q7QF99"/>
<reference evidence="13" key="2">
    <citation type="submission" date="2002-03" db="EMBL/GenBank/DDBJ databases">
        <authorList>
            <consortium name="The Anopheles Genome Sequencing Consortium"/>
        </authorList>
    </citation>
    <scope>NUCLEOTIDE SEQUENCE</scope>
    <source>
        <strain evidence="13">PEST</strain>
    </source>
</reference>
<keyword evidence="9" id="KW-0862">Zinc</keyword>
<evidence type="ECO:0000256" key="10">
    <source>
        <dbReference type="PROSITE-ProRule" id="PRU00455"/>
    </source>
</evidence>
<sequence length="599" mass="65461">MYPVLVPGNGVNFKLMSNGRGTALICRTVRFARASVHQYKQVPSVNPSTRAYSESTEGSAPMADSASAAGESCPGDTAEPELAVVRLRSLDESQSPSIRSDGSGSGSGGCRKSSLYVYGDGQFSITLKHYDSIVSEVKCPGCAEPMDGPITMCGTGHSICAVCRVKRGTCPLCGDRVTELRNYTLEAIVSKVQFPCRNAVKGCSVRLPLQLLRWHKERCGYKLIECFMGKVWGGCGWHGCERDWLAHCLAEHADHVHEDRCVELQWAYGAEAAQRAPELQLVVAYHVVRAYGEAFNLYQVYDQDSRTVLWTVICATKESQVSGRYAFELELYSPVNTWQLLVQRFPCHSELDPDFLKDGHCAKLALADALRFMADDKVLHYRVRVLEVGASRTQSLMKLNTGGGGSSISTSATHLPTNYCCKNIENVNLKAVPEGNIICRKQPAHNSETPGSPDDDEVFLPYVDEEEKEEEEARPIAGAGKSVRVHSEPNSPSRTASLRVACSVPVLAQPPSGADADPRQEVELQPIQQLVRVRISEREPPVKLQAQYGAVRKANGAAERGASSESLAHKPSKGGTGLSKFYNVTMYKAAKFLDKKGIK</sequence>
<evidence type="ECO:0000259" key="12">
    <source>
        <dbReference type="PROSITE" id="PS51081"/>
    </source>
</evidence>
<dbReference type="GO" id="GO:0006511">
    <property type="term" value="P:ubiquitin-dependent protein catabolic process"/>
    <property type="evidence" value="ECO:0007669"/>
    <property type="project" value="InterPro"/>
</dbReference>
<reference evidence="13" key="5">
    <citation type="submission" date="2011-05" db="EMBL/GenBank/DDBJ databases">
        <authorList>
            <consortium name="VectorBase"/>
        </authorList>
    </citation>
    <scope>NUCLEOTIDE SEQUENCE</scope>
    <source>
        <strain evidence="13">PEST</strain>
    </source>
</reference>
<dbReference type="InterPro" id="IPR013010">
    <property type="entry name" value="Znf_SIAH"/>
</dbReference>
<organism evidence="13">
    <name type="scientific">Anopheles gambiae</name>
    <name type="common">African malaria mosquito</name>
    <dbReference type="NCBI Taxonomy" id="7165"/>
    <lineage>
        <taxon>Eukaryota</taxon>
        <taxon>Metazoa</taxon>
        <taxon>Ecdysozoa</taxon>
        <taxon>Arthropoda</taxon>
        <taxon>Hexapoda</taxon>
        <taxon>Insecta</taxon>
        <taxon>Pterygota</taxon>
        <taxon>Neoptera</taxon>
        <taxon>Endopterygota</taxon>
        <taxon>Diptera</taxon>
        <taxon>Nematocera</taxon>
        <taxon>Culicoidea</taxon>
        <taxon>Culicidae</taxon>
        <taxon>Anophelinae</taxon>
        <taxon>Anopheles</taxon>
    </lineage>
</organism>
<dbReference type="FunCoup" id="Q7QF99">
    <property type="interactions" value="24"/>
</dbReference>
<evidence type="ECO:0000256" key="11">
    <source>
        <dbReference type="SAM" id="MobiDB-lite"/>
    </source>
</evidence>
<evidence type="ECO:0000313" key="13">
    <source>
        <dbReference type="EMBL" id="EAA06700.5"/>
    </source>
</evidence>
<keyword evidence="8" id="KW-0833">Ubl conjugation pathway</keyword>
<dbReference type="PANTHER" id="PTHR45877:SF3">
    <property type="entry name" value="E3 UBIQUITIN-PROTEIN LIGASE"/>
    <property type="match status" value="1"/>
</dbReference>
<dbReference type="GO" id="GO:0061630">
    <property type="term" value="F:ubiquitin protein ligase activity"/>
    <property type="evidence" value="ECO:0007669"/>
    <property type="project" value="UniProtKB-EC"/>
</dbReference>
<comment type="pathway">
    <text evidence="2">Protein modification; protein ubiquitination.</text>
</comment>
<dbReference type="SUPFAM" id="SSF49599">
    <property type="entry name" value="TRAF domain-like"/>
    <property type="match status" value="1"/>
</dbReference>
<dbReference type="UniPathway" id="UPA00143"/>
<dbReference type="EMBL" id="AAAB01008846">
    <property type="protein sequence ID" value="EAA06700.5"/>
    <property type="molecule type" value="Genomic_DNA"/>
</dbReference>
<keyword evidence="7 10" id="KW-0863">Zinc-finger</keyword>
<comment type="catalytic activity">
    <reaction evidence="1">
        <text>S-ubiquitinyl-[E2 ubiquitin-conjugating enzyme]-L-cysteine + [acceptor protein]-L-lysine = [E2 ubiquitin-conjugating enzyme]-L-cysteine + N(6)-ubiquitinyl-[acceptor protein]-L-lysine.</text>
        <dbReference type="EC" id="2.3.2.27"/>
    </reaction>
</comment>
<dbReference type="PROSITE" id="PS51081">
    <property type="entry name" value="ZF_SIAH"/>
    <property type="match status" value="1"/>
</dbReference>
<feature type="compositionally biased region" description="Polar residues" evidence="11">
    <location>
        <begin position="44"/>
        <end position="58"/>
    </location>
</feature>
<dbReference type="InterPro" id="IPR049548">
    <property type="entry name" value="Sina-like_RING"/>
</dbReference>
<name>Q7QF99_ANOGA</name>
<reference evidence="13" key="4">
    <citation type="journal article" date="2007" name="Genome Biol.">
        <title>Update of the Anopheles gambiae PEST genome assembly.</title>
        <authorList>
            <person name="Sharakhova M.V."/>
            <person name="Hammond M.P."/>
            <person name="Lobo N.F."/>
            <person name="Krzywinski J."/>
            <person name="Unger M.F."/>
            <person name="Hillenmeyer M.E."/>
            <person name="Bruggner R.V."/>
            <person name="Birney E."/>
            <person name="Collins F.H."/>
        </authorList>
    </citation>
    <scope>NUCLEOTIDE SEQUENCE</scope>
    <source>
        <strain evidence="13">PEST</strain>
    </source>
</reference>
<dbReference type="Pfam" id="PF21362">
    <property type="entry name" value="Sina_RING"/>
    <property type="match status" value="1"/>
</dbReference>
<evidence type="ECO:0000256" key="3">
    <source>
        <dbReference type="ARBA" id="ARBA00009119"/>
    </source>
</evidence>
<dbReference type="Pfam" id="PF21361">
    <property type="entry name" value="Sina_ZnF"/>
    <property type="match status" value="1"/>
</dbReference>
<feature type="region of interest" description="Disordered" evidence="11">
    <location>
        <begin position="44"/>
        <end position="75"/>
    </location>
</feature>
<reference evidence="13" key="1">
    <citation type="journal article" date="2002" name="Science">
        <title>The genome sequence of the malaria mosquito Anopheles gambiae.</title>
        <authorList>
            <person name="Holt R.A."/>
            <person name="Subramanian G.M."/>
            <person name="Halpern A."/>
            <person name="Sutton G.G."/>
            <person name="Charlab R."/>
            <person name="Nusskern D.R."/>
            <person name="Wincker P."/>
            <person name="Clark A.G."/>
            <person name="Ribeiro J.M."/>
            <person name="Wides R."/>
            <person name="Salzberg S.L."/>
            <person name="Loftus B."/>
            <person name="Yandell M."/>
            <person name="Majoros W.H."/>
            <person name="Rusch D.B."/>
            <person name="Lai Z."/>
            <person name="Kraft C.L."/>
            <person name="Abril J.F."/>
            <person name="Anthouard V."/>
            <person name="Arensburger P."/>
            <person name="Atkinson P.W."/>
            <person name="Baden H."/>
            <person name="de Berardinis V."/>
            <person name="Baldwin D."/>
            <person name="Benes V."/>
            <person name="Biedler J."/>
            <person name="Blass C."/>
            <person name="Bolanos R."/>
            <person name="Boscus D."/>
            <person name="Barnstead M."/>
            <person name="Cai S."/>
            <person name="Center A."/>
            <person name="Chaturverdi K."/>
            <person name="Christophides G.K."/>
            <person name="Chrystal M.A."/>
            <person name="Clamp M."/>
            <person name="Cravchik A."/>
            <person name="Curwen V."/>
            <person name="Dana A."/>
            <person name="Delcher A."/>
            <person name="Dew I."/>
            <person name="Evans C.A."/>
            <person name="Flanigan M."/>
            <person name="Grundschober-Freimoser A."/>
            <person name="Friedli L."/>
            <person name="Gu Z."/>
            <person name="Guan P."/>
            <person name="Guigo R."/>
            <person name="Hillenmeyer M.E."/>
            <person name="Hladun S.L."/>
            <person name="Hogan J.R."/>
            <person name="Hong Y.S."/>
            <person name="Hoover J."/>
            <person name="Jaillon O."/>
            <person name="Ke Z."/>
            <person name="Kodira C."/>
            <person name="Kokoza E."/>
            <person name="Koutsos A."/>
            <person name="Letunic I."/>
            <person name="Levitsky A."/>
            <person name="Liang Y."/>
            <person name="Lin J.J."/>
            <person name="Lobo N.F."/>
            <person name="Lopez J.R."/>
            <person name="Malek J.A."/>
            <person name="McIntosh T.C."/>
            <person name="Meister S."/>
            <person name="Miller J."/>
            <person name="Mobarry C."/>
            <person name="Mongin E."/>
            <person name="Murphy S.D."/>
            <person name="O'Brochta D.A."/>
            <person name="Pfannkoch C."/>
            <person name="Qi R."/>
            <person name="Regier M.A."/>
            <person name="Remington K."/>
            <person name="Shao H."/>
            <person name="Sharakhova M.V."/>
            <person name="Sitter C.D."/>
            <person name="Shetty J."/>
            <person name="Smith T.J."/>
            <person name="Strong R."/>
            <person name="Sun J."/>
            <person name="Thomasova D."/>
            <person name="Ton L.Q."/>
            <person name="Topalis P."/>
            <person name="Tu Z."/>
            <person name="Unger M.F."/>
            <person name="Walenz B."/>
            <person name="Wang A."/>
            <person name="Wang J."/>
            <person name="Wang M."/>
            <person name="Wang X."/>
            <person name="Woodford K.J."/>
            <person name="Wortman J.R."/>
            <person name="Wu M."/>
            <person name="Yao A."/>
            <person name="Zdobnov E.M."/>
            <person name="Zhang H."/>
            <person name="Zhao Q."/>
            <person name="Zhao S."/>
            <person name="Zhu S.C."/>
            <person name="Zhimulev I."/>
            <person name="Coluzzi M."/>
            <person name="della Torre A."/>
            <person name="Roth C.W."/>
            <person name="Louis C."/>
            <person name="Kalush F."/>
            <person name="Mural R.J."/>
            <person name="Myers E.W."/>
            <person name="Adams M.D."/>
            <person name="Smith H.O."/>
            <person name="Broder S."/>
            <person name="Gardner M.J."/>
            <person name="Fraser C.M."/>
            <person name="Birney E."/>
            <person name="Bork P."/>
            <person name="Brey P.T."/>
            <person name="Venter J.C."/>
            <person name="Weissenbach J."/>
            <person name="Kafatos F.C."/>
            <person name="Collins F.H."/>
            <person name="Hoffman S.L."/>
        </authorList>
    </citation>
    <scope>NUCLEOTIDE SEQUENCE [LARGE SCALE GENOMIC DNA]</scope>
    <source>
        <strain evidence="13">PEST</strain>
    </source>
</reference>
<accession>Q7QF99</accession>
<dbReference type="eggNOG" id="KOG3002">
    <property type="taxonomic scope" value="Eukaryota"/>
</dbReference>
<evidence type="ECO:0000256" key="4">
    <source>
        <dbReference type="ARBA" id="ARBA00012483"/>
    </source>
</evidence>
<evidence type="ECO:0000256" key="9">
    <source>
        <dbReference type="ARBA" id="ARBA00022833"/>
    </source>
</evidence>
<evidence type="ECO:0000256" key="7">
    <source>
        <dbReference type="ARBA" id="ARBA00022771"/>
    </source>
</evidence>
<dbReference type="PhylomeDB" id="Q7QF99"/>
<dbReference type="PANTHER" id="PTHR45877">
    <property type="entry name" value="E3 UBIQUITIN-PROTEIN LIGASE SIAH2"/>
    <property type="match status" value="1"/>
</dbReference>
<dbReference type="InterPro" id="IPR004162">
    <property type="entry name" value="SINA-like_animal"/>
</dbReference>
<dbReference type="InParanoid" id="Q7QF99"/>
<feature type="region of interest" description="Disordered" evidence="11">
    <location>
        <begin position="89"/>
        <end position="109"/>
    </location>
</feature>
<dbReference type="HOGENOM" id="CLU_504583_0_0_1"/>
<feature type="domain" description="SIAH-type" evidence="12">
    <location>
        <begin position="191"/>
        <end position="253"/>
    </location>
</feature>
<dbReference type="InterPro" id="IPR013083">
    <property type="entry name" value="Znf_RING/FYVE/PHD"/>
</dbReference>
<evidence type="ECO:0000256" key="8">
    <source>
        <dbReference type="ARBA" id="ARBA00022786"/>
    </source>
</evidence>
<proteinExistence type="inferred from homology"/>
<dbReference type="GO" id="GO:0008270">
    <property type="term" value="F:zinc ion binding"/>
    <property type="evidence" value="ECO:0007669"/>
    <property type="project" value="UniProtKB-KW"/>
</dbReference>
<feature type="region of interest" description="Disordered" evidence="11">
    <location>
        <begin position="554"/>
        <end position="579"/>
    </location>
</feature>
<keyword evidence="5" id="KW-0808">Transferase</keyword>
<dbReference type="VEuPathDB" id="VectorBase:AGAP000377"/>
<keyword evidence="6" id="KW-0479">Metal-binding</keyword>
<dbReference type="EC" id="2.3.2.27" evidence="4"/>
<protein>
    <recommendedName>
        <fullName evidence="4">RING-type E3 ubiquitin transferase</fullName>
        <ecNumber evidence="4">2.3.2.27</ecNumber>
    </recommendedName>
</protein>
<dbReference type="PaxDb" id="7165-AGAP000377-PA"/>
<dbReference type="Gene3D" id="3.30.40.10">
    <property type="entry name" value="Zinc/RING finger domain, C3HC4 (zinc finger)"/>
    <property type="match status" value="2"/>
</dbReference>
<evidence type="ECO:0000256" key="2">
    <source>
        <dbReference type="ARBA" id="ARBA00004906"/>
    </source>
</evidence>
<gene>
    <name evidence="13" type="ORF">AgaP_AGAP000377</name>
</gene>
<dbReference type="OMA" id="YYRIRIV"/>
<evidence type="ECO:0000256" key="1">
    <source>
        <dbReference type="ARBA" id="ARBA00000900"/>
    </source>
</evidence>
<dbReference type="VEuPathDB" id="VectorBase:AGAMI1_013819"/>
<dbReference type="SUPFAM" id="SSF57850">
    <property type="entry name" value="RING/U-box"/>
    <property type="match status" value="1"/>
</dbReference>
<comment type="similarity">
    <text evidence="3">Belongs to the SINA (Seven in absentia) family.</text>
</comment>
<dbReference type="GO" id="GO:0016567">
    <property type="term" value="P:protein ubiquitination"/>
    <property type="evidence" value="ECO:0007669"/>
    <property type="project" value="UniProtKB-UniPathway"/>
</dbReference>